<keyword evidence="1" id="KW-0472">Membrane</keyword>
<protein>
    <submittedName>
        <fullName evidence="2">ECF transporter S component</fullName>
    </submittedName>
</protein>
<evidence type="ECO:0000313" key="2">
    <source>
        <dbReference type="EMBL" id="OIJ14879.1"/>
    </source>
</evidence>
<feature type="transmembrane region" description="Helical" evidence="1">
    <location>
        <begin position="87"/>
        <end position="107"/>
    </location>
</feature>
<keyword evidence="1" id="KW-1133">Transmembrane helix</keyword>
<evidence type="ECO:0000313" key="3">
    <source>
        <dbReference type="Proteomes" id="UP000179524"/>
    </source>
</evidence>
<dbReference type="Gene3D" id="1.10.1760.20">
    <property type="match status" value="1"/>
</dbReference>
<proteinExistence type="predicted"/>
<reference evidence="2 3" key="1">
    <citation type="submission" date="2016-10" db="EMBL/GenBank/DDBJ databases">
        <title>Draft genome sequences of four alkaliphilic bacteria belonging to the Anaerobacillus genus.</title>
        <authorList>
            <person name="Bassil N.M."/>
            <person name="Lloyd J.R."/>
        </authorList>
    </citation>
    <scope>NUCLEOTIDE SEQUENCE [LARGE SCALE GENOMIC DNA]</scope>
    <source>
        <strain evidence="2 3">DSM 18345</strain>
    </source>
</reference>
<keyword evidence="3" id="KW-1185">Reference proteome</keyword>
<dbReference type="OrthoDB" id="5198189at2"/>
<sequence length="156" mass="17378">MAMLCSLAVVGRLAFTFIPNVQPTTAIILLSALSLGAIPGIMIAIVSTLVTNFILGTGIWTLWQVVSWSMIALITGLFKNFHQRLPVFVLSLYAGLCGLIYGFIISIPMSRFVGNFWGYYLAGLPFDISHSIGNIVFFSIFYPIYFKIFKNQFKTF</sequence>
<feature type="transmembrane region" description="Helical" evidence="1">
    <location>
        <begin position="26"/>
        <end position="46"/>
    </location>
</feature>
<organism evidence="2 3">
    <name type="scientific">Anaerobacillus alkalilacustris</name>
    <dbReference type="NCBI Taxonomy" id="393763"/>
    <lineage>
        <taxon>Bacteria</taxon>
        <taxon>Bacillati</taxon>
        <taxon>Bacillota</taxon>
        <taxon>Bacilli</taxon>
        <taxon>Bacillales</taxon>
        <taxon>Bacillaceae</taxon>
        <taxon>Anaerobacillus</taxon>
    </lineage>
</organism>
<dbReference type="Proteomes" id="UP000179524">
    <property type="component" value="Unassembled WGS sequence"/>
</dbReference>
<gene>
    <name evidence="2" type="ORF">BKP37_07755</name>
</gene>
<evidence type="ECO:0000256" key="1">
    <source>
        <dbReference type="SAM" id="Phobius"/>
    </source>
</evidence>
<feature type="transmembrane region" description="Helical" evidence="1">
    <location>
        <begin position="53"/>
        <end position="75"/>
    </location>
</feature>
<name>A0A1S2LQT6_9BACI</name>
<dbReference type="EMBL" id="MLQR01000016">
    <property type="protein sequence ID" value="OIJ14879.1"/>
    <property type="molecule type" value="Genomic_DNA"/>
</dbReference>
<keyword evidence="1" id="KW-0812">Transmembrane</keyword>
<dbReference type="AlphaFoldDB" id="A0A1S2LQT6"/>
<comment type="caution">
    <text evidence="2">The sequence shown here is derived from an EMBL/GenBank/DDBJ whole genome shotgun (WGS) entry which is preliminary data.</text>
</comment>
<feature type="transmembrane region" description="Helical" evidence="1">
    <location>
        <begin position="119"/>
        <end position="145"/>
    </location>
</feature>
<accession>A0A1S2LQT6</accession>